<evidence type="ECO:0000259" key="6">
    <source>
        <dbReference type="PROSITE" id="PS50931"/>
    </source>
</evidence>
<dbReference type="InterPro" id="IPR036390">
    <property type="entry name" value="WH_DNA-bd_sf"/>
</dbReference>
<dbReference type="Gene3D" id="1.10.10.10">
    <property type="entry name" value="Winged helix-like DNA-binding domain superfamily/Winged helix DNA-binding domain"/>
    <property type="match status" value="1"/>
</dbReference>
<dbReference type="Proteomes" id="UP000317214">
    <property type="component" value="Chromosome"/>
</dbReference>
<protein>
    <submittedName>
        <fullName evidence="7">LysR family transcriptional regulator</fullName>
    </submittedName>
</protein>
<dbReference type="PROSITE" id="PS50931">
    <property type="entry name" value="HTH_LYSR"/>
    <property type="match status" value="1"/>
</dbReference>
<proteinExistence type="inferred from homology"/>
<organism evidence="7 8">
    <name type="scientific">Neokomagataea tanensis</name>
    <dbReference type="NCBI Taxonomy" id="661191"/>
    <lineage>
        <taxon>Bacteria</taxon>
        <taxon>Pseudomonadati</taxon>
        <taxon>Pseudomonadota</taxon>
        <taxon>Alphaproteobacteria</taxon>
        <taxon>Acetobacterales</taxon>
        <taxon>Acetobacteraceae</taxon>
        <taxon>Neokomagataea</taxon>
    </lineage>
</organism>
<evidence type="ECO:0000256" key="2">
    <source>
        <dbReference type="ARBA" id="ARBA00023015"/>
    </source>
</evidence>
<reference evidence="7 8" key="1">
    <citation type="submission" date="2018-09" db="EMBL/GenBank/DDBJ databases">
        <title>The complete genome sequence of Neokomagataea tanensis NBRC 106556(T).</title>
        <authorList>
            <person name="Chua K.-O."/>
            <person name="See-Too W.-S."/>
            <person name="Hong K.-W."/>
            <person name="Yin W.-F."/>
            <person name="Chan K.-G."/>
        </authorList>
    </citation>
    <scope>NUCLEOTIDE SEQUENCE [LARGE SCALE GENOMIC DNA]</scope>
    <source>
        <strain evidence="8">AH13 \ NBRC 106556</strain>
    </source>
</reference>
<keyword evidence="3" id="KW-0238">DNA-binding</keyword>
<dbReference type="PANTHER" id="PTHR30293:SF0">
    <property type="entry name" value="NITROGEN ASSIMILATION REGULATORY PROTEIN NAC"/>
    <property type="match status" value="1"/>
</dbReference>
<dbReference type="Pfam" id="PF00126">
    <property type="entry name" value="HTH_1"/>
    <property type="match status" value="1"/>
</dbReference>
<dbReference type="SUPFAM" id="SSF46785">
    <property type="entry name" value="Winged helix' DNA-binding domain"/>
    <property type="match status" value="1"/>
</dbReference>
<dbReference type="GO" id="GO:0003677">
    <property type="term" value="F:DNA binding"/>
    <property type="evidence" value="ECO:0007669"/>
    <property type="project" value="UniProtKB-KW"/>
</dbReference>
<dbReference type="OrthoDB" id="8479357at2"/>
<dbReference type="PRINTS" id="PR00039">
    <property type="entry name" value="HTHLYSR"/>
</dbReference>
<dbReference type="GO" id="GO:0003700">
    <property type="term" value="F:DNA-binding transcription factor activity"/>
    <property type="evidence" value="ECO:0007669"/>
    <property type="project" value="InterPro"/>
</dbReference>
<evidence type="ECO:0000256" key="4">
    <source>
        <dbReference type="ARBA" id="ARBA00023159"/>
    </source>
</evidence>
<evidence type="ECO:0000256" key="1">
    <source>
        <dbReference type="ARBA" id="ARBA00009437"/>
    </source>
</evidence>
<comment type="similarity">
    <text evidence="1">Belongs to the LysR transcriptional regulatory family.</text>
</comment>
<keyword evidence="5" id="KW-0804">Transcription</keyword>
<feature type="domain" description="HTH lysR-type" evidence="6">
    <location>
        <begin position="1"/>
        <end position="58"/>
    </location>
</feature>
<dbReference type="KEGG" id="ntn:D5366_10055"/>
<dbReference type="EMBL" id="CP032485">
    <property type="protein sequence ID" value="QDH25498.1"/>
    <property type="molecule type" value="Genomic_DNA"/>
</dbReference>
<dbReference type="AlphaFoldDB" id="A0A4Y6V9B3"/>
<dbReference type="Pfam" id="PF03466">
    <property type="entry name" value="LysR_substrate"/>
    <property type="match status" value="1"/>
</dbReference>
<keyword evidence="8" id="KW-1185">Reference proteome</keyword>
<evidence type="ECO:0000256" key="5">
    <source>
        <dbReference type="ARBA" id="ARBA00023163"/>
    </source>
</evidence>
<accession>A0A4Y6V9B3</accession>
<dbReference type="PANTHER" id="PTHR30293">
    <property type="entry name" value="TRANSCRIPTIONAL REGULATORY PROTEIN NAC-RELATED"/>
    <property type="match status" value="1"/>
</dbReference>
<name>A0A4Y6V9B3_9PROT</name>
<dbReference type="GO" id="GO:2000142">
    <property type="term" value="P:regulation of DNA-templated transcription initiation"/>
    <property type="evidence" value="ECO:0007669"/>
    <property type="project" value="TreeGrafter"/>
</dbReference>
<dbReference type="InterPro" id="IPR000847">
    <property type="entry name" value="LysR_HTH_N"/>
</dbReference>
<dbReference type="InterPro" id="IPR036388">
    <property type="entry name" value="WH-like_DNA-bd_sf"/>
</dbReference>
<keyword evidence="4" id="KW-0010">Activator</keyword>
<evidence type="ECO:0000256" key="3">
    <source>
        <dbReference type="ARBA" id="ARBA00023125"/>
    </source>
</evidence>
<dbReference type="FunFam" id="1.10.10.10:FF:000001">
    <property type="entry name" value="LysR family transcriptional regulator"/>
    <property type="match status" value="1"/>
</dbReference>
<evidence type="ECO:0000313" key="7">
    <source>
        <dbReference type="EMBL" id="QDH25498.1"/>
    </source>
</evidence>
<dbReference type="SUPFAM" id="SSF53850">
    <property type="entry name" value="Periplasmic binding protein-like II"/>
    <property type="match status" value="1"/>
</dbReference>
<sequence>MDIRRLHAFVKIVDLASISRAADLLNIAQPALSQQLATLESSLGQKLVIRSKSGVTPTSAGSTLYRHAQLMIKQLERATAEISAGSGPLVGRVSAGMSPYSAGSTLSLALLRRIRSHLPLITLHLTESFDDIYSEMIMTGRLDMAVIHGAGPIKGVSFTPLMREEFFLLAPIDMDLPLDENGAVHLASIVHLPLLLPPTHNFVRKRIDMAFQRKQITPTTIAEIEGIHTMQDAVAEGLGATILPWSVASRIAVEGRSRIVPLRNPTIQEDVSLCVPESIPETEASVAVKEHLMDLARAMASSRSWPGTHPV</sequence>
<gene>
    <name evidence="7" type="ORF">D5366_10055</name>
</gene>
<dbReference type="RefSeq" id="WP_141493462.1">
    <property type="nucleotide sequence ID" value="NZ_CP032485.1"/>
</dbReference>
<dbReference type="InterPro" id="IPR005119">
    <property type="entry name" value="LysR_subst-bd"/>
</dbReference>
<keyword evidence="2" id="KW-0805">Transcription regulation</keyword>
<dbReference type="Gene3D" id="3.40.190.290">
    <property type="match status" value="1"/>
</dbReference>
<evidence type="ECO:0000313" key="8">
    <source>
        <dbReference type="Proteomes" id="UP000317214"/>
    </source>
</evidence>